<organism evidence="1 2">
    <name type="scientific">Bradyrhizobium macuxiense</name>
    <dbReference type="NCBI Taxonomy" id="1755647"/>
    <lineage>
        <taxon>Bacteria</taxon>
        <taxon>Pseudomonadati</taxon>
        <taxon>Pseudomonadota</taxon>
        <taxon>Alphaproteobacteria</taxon>
        <taxon>Hyphomicrobiales</taxon>
        <taxon>Nitrobacteraceae</taxon>
        <taxon>Bradyrhizobium</taxon>
    </lineage>
</organism>
<keyword evidence="2" id="KW-1185">Reference proteome</keyword>
<dbReference type="SUPFAM" id="SSF52200">
    <property type="entry name" value="Toll/Interleukin receptor TIR domain"/>
    <property type="match status" value="1"/>
</dbReference>
<dbReference type="OrthoDB" id="8174666at2"/>
<protein>
    <submittedName>
        <fullName evidence="1">TIR domain-containing protein</fullName>
    </submittedName>
</protein>
<name>A0A560LI13_9BRAD</name>
<gene>
    <name evidence="1" type="ORF">FBZ93_109299</name>
</gene>
<dbReference type="EMBL" id="VITY01000009">
    <property type="protein sequence ID" value="TWB94859.1"/>
    <property type="molecule type" value="Genomic_DNA"/>
</dbReference>
<reference evidence="1 2" key="1">
    <citation type="submission" date="2019-06" db="EMBL/GenBank/DDBJ databases">
        <title>Genomic Encyclopedia of Type Strains, Phase IV (KMG-V): Genome sequencing to study the core and pangenomes of soil and plant-associated prokaryotes.</title>
        <authorList>
            <person name="Whitman W."/>
        </authorList>
    </citation>
    <scope>NUCLEOTIDE SEQUENCE [LARGE SCALE GENOMIC DNA]</scope>
    <source>
        <strain evidence="1 2">BR 10355</strain>
    </source>
</reference>
<dbReference type="Gene3D" id="3.40.50.10140">
    <property type="entry name" value="Toll/interleukin-1 receptor homology (TIR) domain"/>
    <property type="match status" value="1"/>
</dbReference>
<dbReference type="RefSeq" id="WP_146989212.1">
    <property type="nucleotide sequence ID" value="NZ_VITY01000009.1"/>
</dbReference>
<dbReference type="InterPro" id="IPR035897">
    <property type="entry name" value="Toll_tir_struct_dom_sf"/>
</dbReference>
<proteinExistence type="predicted"/>
<dbReference type="AlphaFoldDB" id="A0A560LI13"/>
<evidence type="ECO:0000313" key="1">
    <source>
        <dbReference type="EMBL" id="TWB94859.1"/>
    </source>
</evidence>
<accession>A0A560LI13</accession>
<sequence length="477" mass="55308">MPNDFSVFISHRAEDRFLARLLKARLEYLSSLDGQRSVECYVCEEIPGGAEWRQWMIDNTARADCLIFIHTNAEHNWTWCASEISQFDGYKRALKLTSKVLWFSVDSSPSFPMLAENEFYGIGDDEVRRFLEDLFVRPTFGPVPLRPKLNANHARDFNEAVKDLHAQFMQITRPEELFRLRLRVVFSDELSFRQKADALKALPPAERARGFLTDARLEADPATTTLLSGPDAAGLDWEDLLRAQNRYDSGAWLDELTSYVANSFSDVDIASRRSREQVLSPIFRDLKLYQPVIARLEYLDNTPFSVVIIFVPMPPFSEDPRLMVAQNMPKDIVFLSILLRLARRFRWSFLEPLYNAVEDLDDDFSAKRWDDLLQRYHECLENLDSILRQGNMRELETVGDIKSTINISDDALLKEMFKDWGTFQTRLAQAIEKKSPGDVRQTLEPWLKRNKDFMKQLLVETQGKVEKLRPLEVHQGP</sequence>
<dbReference type="Proteomes" id="UP000321304">
    <property type="component" value="Unassembled WGS sequence"/>
</dbReference>
<comment type="caution">
    <text evidence="1">The sequence shown here is derived from an EMBL/GenBank/DDBJ whole genome shotgun (WGS) entry which is preliminary data.</text>
</comment>
<evidence type="ECO:0000313" key="2">
    <source>
        <dbReference type="Proteomes" id="UP000321304"/>
    </source>
</evidence>